<dbReference type="EMBL" id="DSQF01000020">
    <property type="protein sequence ID" value="HGZ43680.1"/>
    <property type="molecule type" value="Genomic_DNA"/>
</dbReference>
<dbReference type="GO" id="GO:0004222">
    <property type="term" value="F:metalloendopeptidase activity"/>
    <property type="evidence" value="ECO:0007669"/>
    <property type="project" value="InterPro"/>
</dbReference>
<comment type="caution">
    <text evidence="6">The sequence shown here is derived from an EMBL/GenBank/DDBJ whole genome shotgun (WGS) entry which is preliminary data.</text>
</comment>
<evidence type="ECO:0000259" key="5">
    <source>
        <dbReference type="Pfam" id="PF05193"/>
    </source>
</evidence>
<dbReference type="Pfam" id="PF05193">
    <property type="entry name" value="Peptidase_M16_C"/>
    <property type="match status" value="1"/>
</dbReference>
<dbReference type="InterPro" id="IPR001431">
    <property type="entry name" value="Pept_M16_Zn_BS"/>
</dbReference>
<dbReference type="PANTHER" id="PTHR11851:SF49">
    <property type="entry name" value="MITOCHONDRIAL-PROCESSING PEPTIDASE SUBUNIT ALPHA"/>
    <property type="match status" value="1"/>
</dbReference>
<reference evidence="6" key="1">
    <citation type="journal article" date="2020" name="mSystems">
        <title>Genome- and Community-Level Interaction Insights into Carbon Utilization and Element Cycling Functions of Hydrothermarchaeota in Hydrothermal Sediment.</title>
        <authorList>
            <person name="Zhou Z."/>
            <person name="Liu Y."/>
            <person name="Xu W."/>
            <person name="Pan J."/>
            <person name="Luo Z.H."/>
            <person name="Li M."/>
        </authorList>
    </citation>
    <scope>NUCLEOTIDE SEQUENCE [LARGE SCALE GENOMIC DNA]</scope>
    <source>
        <strain evidence="6">SpSt-381</strain>
    </source>
</reference>
<dbReference type="SUPFAM" id="SSF63411">
    <property type="entry name" value="LuxS/MPP-like metallohydrolase"/>
    <property type="match status" value="2"/>
</dbReference>
<dbReference type="InterPro" id="IPR007863">
    <property type="entry name" value="Peptidase_M16_C"/>
</dbReference>
<feature type="chain" id="PRO_5032648228" evidence="3">
    <location>
        <begin position="33"/>
        <end position="530"/>
    </location>
</feature>
<dbReference type="Pfam" id="PF00675">
    <property type="entry name" value="Peptidase_M16"/>
    <property type="match status" value="1"/>
</dbReference>
<dbReference type="AlphaFoldDB" id="A0A832MLH6"/>
<dbReference type="PANTHER" id="PTHR11851">
    <property type="entry name" value="METALLOPROTEASE"/>
    <property type="match status" value="1"/>
</dbReference>
<dbReference type="InterPro" id="IPR011765">
    <property type="entry name" value="Pept_M16_N"/>
</dbReference>
<feature type="domain" description="Peptidase M16 N-terminal" evidence="4">
    <location>
        <begin position="73"/>
        <end position="110"/>
    </location>
</feature>
<evidence type="ECO:0000313" key="6">
    <source>
        <dbReference type="EMBL" id="HGZ43680.1"/>
    </source>
</evidence>
<proteinExistence type="inferred from homology"/>
<evidence type="ECO:0000259" key="4">
    <source>
        <dbReference type="Pfam" id="PF00675"/>
    </source>
</evidence>
<dbReference type="InterPro" id="IPR011249">
    <property type="entry name" value="Metalloenz_LuxS/M16"/>
</dbReference>
<dbReference type="PROSITE" id="PS00143">
    <property type="entry name" value="INSULINASE"/>
    <property type="match status" value="1"/>
</dbReference>
<keyword evidence="3" id="KW-0732">Signal</keyword>
<dbReference type="Gene3D" id="3.30.830.10">
    <property type="entry name" value="Metalloenzyme, LuxS/M16 peptidase-like"/>
    <property type="match status" value="2"/>
</dbReference>
<dbReference type="GO" id="GO:0006508">
    <property type="term" value="P:proteolysis"/>
    <property type="evidence" value="ECO:0007669"/>
    <property type="project" value="InterPro"/>
</dbReference>
<name>A0A832MLH6_UNCEI</name>
<evidence type="ECO:0000256" key="2">
    <source>
        <dbReference type="RuleBase" id="RU004447"/>
    </source>
</evidence>
<dbReference type="GO" id="GO:0046872">
    <property type="term" value="F:metal ion binding"/>
    <property type="evidence" value="ECO:0007669"/>
    <property type="project" value="InterPro"/>
</dbReference>
<organism evidence="6">
    <name type="scientific">Eiseniibacteriota bacterium</name>
    <dbReference type="NCBI Taxonomy" id="2212470"/>
    <lineage>
        <taxon>Bacteria</taxon>
        <taxon>Candidatus Eiseniibacteriota</taxon>
    </lineage>
</organism>
<feature type="signal peptide" evidence="3">
    <location>
        <begin position="1"/>
        <end position="32"/>
    </location>
</feature>
<protein>
    <submittedName>
        <fullName evidence="6">Insulinase family protein</fullName>
    </submittedName>
</protein>
<dbReference type="InterPro" id="IPR050361">
    <property type="entry name" value="MPP/UQCRC_Complex"/>
</dbReference>
<gene>
    <name evidence="6" type="ORF">ENR23_09695</name>
</gene>
<evidence type="ECO:0000256" key="3">
    <source>
        <dbReference type="SAM" id="SignalP"/>
    </source>
</evidence>
<accession>A0A832MLH6</accession>
<feature type="domain" description="Peptidase M16 C-terminal" evidence="5">
    <location>
        <begin position="275"/>
        <end position="450"/>
    </location>
</feature>
<comment type="similarity">
    <text evidence="1 2">Belongs to the peptidase M16 family.</text>
</comment>
<sequence length="530" mass="57715">MRPRRTLPCAAPALACAAVLAIAAAAGAPAGAAPARRAAAPAAPRTGLESLERQVKEFTLPNGLKFIVVERRQSPVFSFSTVVNAGSADEQVGTTGIAHMMEHMAFKGTSIVGTHDHAAERPLLEAEERAYEALLAERRKGARADTAALRRLEAAFAAAQEAARAKVVSNGFTAVLEQNGATGLNAFTADDITAYYYSLPSNRLELWALMEGGRMQAPVFREFYKERDVVIEERRMRYESSPLGRLFWEFITTAFVAHPYGFGGIGYPSDLRTFSRSEGEAFYRRNYVAKNMAVAVVGDVALDDVKRVAEIYWSGLSDAPAPPPVDTVEPEQKAERRILLEDAAQSYIMIGWRAPAATDPTYPAFEAAASLLAGGDFARLHKTLVKEKKLCTQIQMGVGFPGEKYPNLLVLFAVPAAGQDPLAVEAEIHAAMDEVMNDRPFTAEELEGYKVRVRSQKIAQVEQNSGLALALAQTQMIRGDWREFFRDAERVQALRVDDVMAALRGAVHKSKRTVAMIVPPKTADAAEGGR</sequence>
<evidence type="ECO:0000256" key="1">
    <source>
        <dbReference type="ARBA" id="ARBA00007261"/>
    </source>
</evidence>